<gene>
    <name evidence="2" type="ORF">UFOPK1981_00065</name>
</gene>
<keyword evidence="1" id="KW-0472">Membrane</keyword>
<keyword evidence="1" id="KW-0812">Transmembrane</keyword>
<dbReference type="EMBL" id="CAEZVI010000002">
    <property type="protein sequence ID" value="CAB4621046.1"/>
    <property type="molecule type" value="Genomic_DNA"/>
</dbReference>
<feature type="transmembrane region" description="Helical" evidence="1">
    <location>
        <begin position="56"/>
        <end position="74"/>
    </location>
</feature>
<proteinExistence type="predicted"/>
<reference evidence="2" key="1">
    <citation type="submission" date="2020-05" db="EMBL/GenBank/DDBJ databases">
        <authorList>
            <person name="Chiriac C."/>
            <person name="Salcher M."/>
            <person name="Ghai R."/>
            <person name="Kavagutti S V."/>
        </authorList>
    </citation>
    <scope>NUCLEOTIDE SEQUENCE</scope>
</reference>
<keyword evidence="1" id="KW-1133">Transmembrane helix</keyword>
<evidence type="ECO:0000256" key="1">
    <source>
        <dbReference type="SAM" id="Phobius"/>
    </source>
</evidence>
<name>A0A6J6I6M6_9ZZZZ</name>
<sequence>MNKSRIFEWLGVVTAIAYSLLVASNTGLEFIGFTLLLLSSFLIGIWAFLGKHRGILFLQFFYATAGIIGMIRWYN</sequence>
<dbReference type="AlphaFoldDB" id="A0A6J6I6M6"/>
<accession>A0A6J6I6M6</accession>
<organism evidence="2">
    <name type="scientific">freshwater metagenome</name>
    <dbReference type="NCBI Taxonomy" id="449393"/>
    <lineage>
        <taxon>unclassified sequences</taxon>
        <taxon>metagenomes</taxon>
        <taxon>ecological metagenomes</taxon>
    </lineage>
</organism>
<evidence type="ECO:0000313" key="2">
    <source>
        <dbReference type="EMBL" id="CAB4621046.1"/>
    </source>
</evidence>
<protein>
    <submittedName>
        <fullName evidence="2">Unannotated protein</fullName>
    </submittedName>
</protein>
<feature type="transmembrane region" description="Helical" evidence="1">
    <location>
        <begin position="7"/>
        <end position="24"/>
    </location>
</feature>
<feature type="transmembrane region" description="Helical" evidence="1">
    <location>
        <begin position="30"/>
        <end position="49"/>
    </location>
</feature>